<dbReference type="Proteomes" id="UP000299102">
    <property type="component" value="Unassembled WGS sequence"/>
</dbReference>
<evidence type="ECO:0000313" key="2">
    <source>
        <dbReference type="Proteomes" id="UP000299102"/>
    </source>
</evidence>
<gene>
    <name evidence="1" type="ORF">EVAR_15705_1</name>
</gene>
<dbReference type="EMBL" id="BGZK01000146">
    <property type="protein sequence ID" value="GBP23031.1"/>
    <property type="molecule type" value="Genomic_DNA"/>
</dbReference>
<comment type="caution">
    <text evidence="1">The sequence shown here is derived from an EMBL/GenBank/DDBJ whole genome shotgun (WGS) entry which is preliminary data.</text>
</comment>
<dbReference type="AlphaFoldDB" id="A0A4C1U9I8"/>
<sequence length="102" mass="11640">MISITRTCSQRNERARGQCGRGAARGARRALFAKYCERLILYGVLDSSAAFDGRTGVVFVGKRVTGYAITFWELFEASGTRRRIREYFKRIDVLHKNHVIIP</sequence>
<protein>
    <submittedName>
        <fullName evidence="1">Uncharacterized protein</fullName>
    </submittedName>
</protein>
<proteinExistence type="predicted"/>
<reference evidence="1 2" key="1">
    <citation type="journal article" date="2019" name="Commun. Biol.">
        <title>The bagworm genome reveals a unique fibroin gene that provides high tensile strength.</title>
        <authorList>
            <person name="Kono N."/>
            <person name="Nakamura H."/>
            <person name="Ohtoshi R."/>
            <person name="Tomita M."/>
            <person name="Numata K."/>
            <person name="Arakawa K."/>
        </authorList>
    </citation>
    <scope>NUCLEOTIDE SEQUENCE [LARGE SCALE GENOMIC DNA]</scope>
</reference>
<accession>A0A4C1U9I8</accession>
<keyword evidence="2" id="KW-1185">Reference proteome</keyword>
<evidence type="ECO:0000313" key="1">
    <source>
        <dbReference type="EMBL" id="GBP23031.1"/>
    </source>
</evidence>
<organism evidence="1 2">
    <name type="scientific">Eumeta variegata</name>
    <name type="common">Bagworm moth</name>
    <name type="synonym">Eumeta japonica</name>
    <dbReference type="NCBI Taxonomy" id="151549"/>
    <lineage>
        <taxon>Eukaryota</taxon>
        <taxon>Metazoa</taxon>
        <taxon>Ecdysozoa</taxon>
        <taxon>Arthropoda</taxon>
        <taxon>Hexapoda</taxon>
        <taxon>Insecta</taxon>
        <taxon>Pterygota</taxon>
        <taxon>Neoptera</taxon>
        <taxon>Endopterygota</taxon>
        <taxon>Lepidoptera</taxon>
        <taxon>Glossata</taxon>
        <taxon>Ditrysia</taxon>
        <taxon>Tineoidea</taxon>
        <taxon>Psychidae</taxon>
        <taxon>Oiketicinae</taxon>
        <taxon>Eumeta</taxon>
    </lineage>
</organism>
<name>A0A4C1U9I8_EUMVA</name>